<evidence type="ECO:0000256" key="1">
    <source>
        <dbReference type="SAM" id="Phobius"/>
    </source>
</evidence>
<keyword evidence="3" id="KW-1185">Reference proteome</keyword>
<name>T1KFK5_TETUR</name>
<keyword evidence="1" id="KW-0472">Membrane</keyword>
<reference evidence="2" key="2">
    <citation type="submission" date="2015-06" db="UniProtKB">
        <authorList>
            <consortium name="EnsemblMetazoa"/>
        </authorList>
    </citation>
    <scope>IDENTIFICATION</scope>
</reference>
<accession>T1KFK5</accession>
<dbReference type="EnsemblMetazoa" id="tetur10g03460.1">
    <property type="protein sequence ID" value="tetur10g03460.1"/>
    <property type="gene ID" value="tetur10g03460"/>
</dbReference>
<dbReference type="EMBL" id="CAEY01000037">
    <property type="status" value="NOT_ANNOTATED_CDS"/>
    <property type="molecule type" value="Genomic_DNA"/>
</dbReference>
<keyword evidence="1" id="KW-1133">Transmembrane helix</keyword>
<evidence type="ECO:0000313" key="3">
    <source>
        <dbReference type="Proteomes" id="UP000015104"/>
    </source>
</evidence>
<proteinExistence type="predicted"/>
<sequence>MNQNLHFKIALLDFGPVYNPIRKRFTGSYAFYLNKYLAFYDSINYTVVLIDPPANGICDSFNCTGLLGHVQRGEADFGMDTYPFATLADSVTGLKPGIVASDLSCEIVSTLPEIGIIHEDILRSFSIFPLDIKPISPPPIIWPLICAVLRQGSSQKALFHHQTLRSIYLVITFAVFFVAALYSCSFTTDLTSKVSIKTIDSLEDLANSDRIPIWLSSDVCFSLNNGGSSPVYQELLKRGKFLNLNSLFDKLRMKEMELKLCVFIITPQVTDHTRLCYCANYPDSPMPQWHKSTEALPTHLMFSVLNSNLSPHATKIINALHEKRFESQLDLYFPSKWRQYSDKILDPEQNKGCLHKISVRSTPALASYSRFRLAYFA</sequence>
<dbReference type="AlphaFoldDB" id="T1KFK5"/>
<keyword evidence="1" id="KW-0812">Transmembrane</keyword>
<feature type="transmembrane region" description="Helical" evidence="1">
    <location>
        <begin position="166"/>
        <end position="183"/>
    </location>
</feature>
<evidence type="ECO:0000313" key="2">
    <source>
        <dbReference type="EnsemblMetazoa" id="tetur10g03460.1"/>
    </source>
</evidence>
<dbReference type="Proteomes" id="UP000015104">
    <property type="component" value="Unassembled WGS sequence"/>
</dbReference>
<dbReference type="HOGENOM" id="CLU_742540_0_0_1"/>
<organism evidence="2 3">
    <name type="scientific">Tetranychus urticae</name>
    <name type="common">Two-spotted spider mite</name>
    <dbReference type="NCBI Taxonomy" id="32264"/>
    <lineage>
        <taxon>Eukaryota</taxon>
        <taxon>Metazoa</taxon>
        <taxon>Ecdysozoa</taxon>
        <taxon>Arthropoda</taxon>
        <taxon>Chelicerata</taxon>
        <taxon>Arachnida</taxon>
        <taxon>Acari</taxon>
        <taxon>Acariformes</taxon>
        <taxon>Trombidiformes</taxon>
        <taxon>Prostigmata</taxon>
        <taxon>Eleutherengona</taxon>
        <taxon>Raphignathae</taxon>
        <taxon>Tetranychoidea</taxon>
        <taxon>Tetranychidae</taxon>
        <taxon>Tetranychus</taxon>
    </lineage>
</organism>
<protein>
    <submittedName>
        <fullName evidence="2">Uncharacterized protein</fullName>
    </submittedName>
</protein>
<reference evidence="3" key="1">
    <citation type="submission" date="2011-08" db="EMBL/GenBank/DDBJ databases">
        <authorList>
            <person name="Rombauts S."/>
        </authorList>
    </citation>
    <scope>NUCLEOTIDE SEQUENCE</scope>
    <source>
        <strain evidence="3">London</strain>
    </source>
</reference>